<dbReference type="Pfam" id="PF25917">
    <property type="entry name" value="BSH_RND"/>
    <property type="match status" value="1"/>
</dbReference>
<protein>
    <submittedName>
        <fullName evidence="3">HlyD family efflux transporter periplasmic adaptor subunit</fullName>
    </submittedName>
</protein>
<proteinExistence type="predicted"/>
<reference evidence="3 4" key="1">
    <citation type="submission" date="2019-05" db="EMBL/GenBank/DDBJ databases">
        <title>Panacibacter sp. strain 17mud1-8 Genome sequencing and assembly.</title>
        <authorList>
            <person name="Chhetri G."/>
        </authorList>
    </citation>
    <scope>NUCLEOTIDE SEQUENCE [LARGE SCALE GENOMIC DNA]</scope>
    <source>
        <strain evidence="3 4">17mud1-8</strain>
    </source>
</reference>
<dbReference type="AlphaFoldDB" id="A0A4U3L1A7"/>
<dbReference type="GO" id="GO:1990281">
    <property type="term" value="C:efflux pump complex"/>
    <property type="evidence" value="ECO:0007669"/>
    <property type="project" value="TreeGrafter"/>
</dbReference>
<accession>A0A4U3L1A7</accession>
<feature type="domain" description="Multidrug resistance protein MdtA-like barrel-sandwich hybrid" evidence="2">
    <location>
        <begin position="69"/>
        <end position="151"/>
    </location>
</feature>
<dbReference type="RefSeq" id="WP_137262102.1">
    <property type="nucleotide sequence ID" value="NZ_SZQL01000009.1"/>
</dbReference>
<sequence length="310" mass="33905">MNKYVSLVTIFLLACIMQSCKNATADDSGEESSPEDIVTPVTITHPMHENISETVEVNAVSSFLLKTYVKANAVGYLQSANAHIGQYVSKGQTLFTIKTKEAEALGNTINSIDTSLHFEGIVRVKAPGSGYITQLTYTAGNYVQDGEQLAEISDNNSFAFLLDLPYELKPYLSLNHAVQLRLPDSTVLQGYIQSALPTVDSIAQTQRLVVKVNTAKLVPENLVAKVNLVKAAKPFATILPKEAVLSNEEQTEFWIMQLMNDSIAIKLPVQKGIEKNDKVEIISPPLNDSARILLTGNYGLGDTAKVKMMR</sequence>
<evidence type="ECO:0000256" key="1">
    <source>
        <dbReference type="SAM" id="SignalP"/>
    </source>
</evidence>
<gene>
    <name evidence="3" type="ORF">FC093_12340</name>
</gene>
<dbReference type="Gene3D" id="2.40.50.100">
    <property type="match status" value="1"/>
</dbReference>
<name>A0A4U3L1A7_9BACT</name>
<feature type="signal peptide" evidence="1">
    <location>
        <begin position="1"/>
        <end position="25"/>
    </location>
</feature>
<dbReference type="InterPro" id="IPR058625">
    <property type="entry name" value="MdtA-like_BSH"/>
</dbReference>
<dbReference type="PANTHER" id="PTHR30469:SF15">
    <property type="entry name" value="HLYD FAMILY OF SECRETION PROTEINS"/>
    <property type="match status" value="1"/>
</dbReference>
<dbReference type="GO" id="GO:0015562">
    <property type="term" value="F:efflux transmembrane transporter activity"/>
    <property type="evidence" value="ECO:0007669"/>
    <property type="project" value="TreeGrafter"/>
</dbReference>
<dbReference type="Gene3D" id="2.40.420.20">
    <property type="match status" value="1"/>
</dbReference>
<keyword evidence="4" id="KW-1185">Reference proteome</keyword>
<dbReference type="PANTHER" id="PTHR30469">
    <property type="entry name" value="MULTIDRUG RESISTANCE PROTEIN MDTA"/>
    <property type="match status" value="1"/>
</dbReference>
<comment type="caution">
    <text evidence="3">The sequence shown here is derived from an EMBL/GenBank/DDBJ whole genome shotgun (WGS) entry which is preliminary data.</text>
</comment>
<dbReference type="OrthoDB" id="1435302at2"/>
<feature type="chain" id="PRO_5020997656" evidence="1">
    <location>
        <begin position="26"/>
        <end position="310"/>
    </location>
</feature>
<organism evidence="3 4">
    <name type="scientific">Ilyomonas limi</name>
    <dbReference type="NCBI Taxonomy" id="2575867"/>
    <lineage>
        <taxon>Bacteria</taxon>
        <taxon>Pseudomonadati</taxon>
        <taxon>Bacteroidota</taxon>
        <taxon>Chitinophagia</taxon>
        <taxon>Chitinophagales</taxon>
        <taxon>Chitinophagaceae</taxon>
        <taxon>Ilyomonas</taxon>
    </lineage>
</organism>
<keyword evidence="1" id="KW-0732">Signal</keyword>
<evidence type="ECO:0000313" key="4">
    <source>
        <dbReference type="Proteomes" id="UP000305848"/>
    </source>
</evidence>
<dbReference type="EMBL" id="SZQL01000009">
    <property type="protein sequence ID" value="TKK67999.1"/>
    <property type="molecule type" value="Genomic_DNA"/>
</dbReference>
<evidence type="ECO:0000313" key="3">
    <source>
        <dbReference type="EMBL" id="TKK67999.1"/>
    </source>
</evidence>
<evidence type="ECO:0000259" key="2">
    <source>
        <dbReference type="Pfam" id="PF25917"/>
    </source>
</evidence>
<dbReference type="SUPFAM" id="SSF111369">
    <property type="entry name" value="HlyD-like secretion proteins"/>
    <property type="match status" value="1"/>
</dbReference>
<dbReference type="Proteomes" id="UP000305848">
    <property type="component" value="Unassembled WGS sequence"/>
</dbReference>
<dbReference type="PROSITE" id="PS51257">
    <property type="entry name" value="PROKAR_LIPOPROTEIN"/>
    <property type="match status" value="1"/>
</dbReference>